<evidence type="ECO:0000259" key="2">
    <source>
        <dbReference type="Pfam" id="PF02371"/>
    </source>
</evidence>
<evidence type="ECO:0000313" key="3">
    <source>
        <dbReference type="EMBL" id="EEG54364.1"/>
    </source>
</evidence>
<dbReference type="GO" id="GO:0003677">
    <property type="term" value="F:DNA binding"/>
    <property type="evidence" value="ECO:0007669"/>
    <property type="project" value="InterPro"/>
</dbReference>
<protein>
    <submittedName>
        <fullName evidence="3">Transposase, IS116/IS110/IS902 family</fullName>
    </submittedName>
</protein>
<dbReference type="AlphaFoldDB" id="C0D2R7"/>
<dbReference type="RefSeq" id="WP_007713139.1">
    <property type="nucleotide sequence ID" value="NZ_CP102272.1"/>
</dbReference>
<evidence type="ECO:0000313" key="4">
    <source>
        <dbReference type="Proteomes" id="UP000004756"/>
    </source>
</evidence>
<dbReference type="Proteomes" id="UP000004756">
    <property type="component" value="Unassembled WGS sequence"/>
</dbReference>
<dbReference type="Pfam" id="PF02371">
    <property type="entry name" value="Transposase_20"/>
    <property type="match status" value="1"/>
</dbReference>
<sequence length="439" mass="49443">MILIREVADAPVIMGISKPAGLKSPCGEVKIVNPLFVGIDVSSRSNVAYLMKPDGSKHSSFSVQNNLGGAKMLSERIVSALSSMRLSDVVIGLEATSIYGNNLVYALREDGSLSRFQRKIHVLNPKQVKKFKEAYPDLPKNDFVDAFVIADHLRFGRIAKEVYMDDYRYQALRTLTRARFDVIQNLTREKQRFANYLFLKCSGIAQEKDIQNTSATTIALMEHFETVDDLANTDLDELTDFIAQAGRGRFVDPDATARAVRAAAKGSYRLPKTVNDTVNQAMSVSIASMRALKEQVKVLDKAIEQQLEIIPNTLTSIPGIGKVYSAGIIAEIGDIHRFDSQASVAKFAGLVWTQYQSGEFEAEHSRMIKSGNRYLRYYLLEAANSVRRCDSEFRRYYDLKFKEVNKYQHKRALALTARKLVRLVFRLLKDNRLYIPSEG</sequence>
<reference evidence="3 4" key="2">
    <citation type="submission" date="2009-02" db="EMBL/GenBank/DDBJ databases">
        <title>Draft genome sequence of Clostridium asparagiforme (DSM 15981).</title>
        <authorList>
            <person name="Sudarsanam P."/>
            <person name="Ley R."/>
            <person name="Guruge J."/>
            <person name="Turnbaugh P.J."/>
            <person name="Mahowald M."/>
            <person name="Liep D."/>
            <person name="Gordon J."/>
        </authorList>
    </citation>
    <scope>NUCLEOTIDE SEQUENCE [LARGE SCALE GENOMIC DNA]</scope>
    <source>
        <strain evidence="3 4">DSM 15981</strain>
    </source>
</reference>
<keyword evidence="4" id="KW-1185">Reference proteome</keyword>
<dbReference type="InterPro" id="IPR047650">
    <property type="entry name" value="Transpos_IS110"/>
</dbReference>
<gene>
    <name evidence="3" type="ORF">CLOSTASPAR_03556</name>
</gene>
<dbReference type="HOGENOM" id="CLU_036902_4_4_9"/>
<dbReference type="NCBIfam" id="NF033542">
    <property type="entry name" value="transpos_IS110"/>
    <property type="match status" value="1"/>
</dbReference>
<dbReference type="GO" id="GO:0006313">
    <property type="term" value="P:DNA transposition"/>
    <property type="evidence" value="ECO:0007669"/>
    <property type="project" value="InterPro"/>
</dbReference>
<dbReference type="InterPro" id="IPR003346">
    <property type="entry name" value="Transposase_20"/>
</dbReference>
<proteinExistence type="predicted"/>
<dbReference type="EMBL" id="ACCJ01000274">
    <property type="protein sequence ID" value="EEG54364.1"/>
    <property type="molecule type" value="Genomic_DNA"/>
</dbReference>
<dbReference type="InterPro" id="IPR002525">
    <property type="entry name" value="Transp_IS110-like_N"/>
</dbReference>
<dbReference type="PANTHER" id="PTHR33055">
    <property type="entry name" value="TRANSPOSASE FOR INSERTION SEQUENCE ELEMENT IS1111A"/>
    <property type="match status" value="1"/>
</dbReference>
<feature type="domain" description="Transposase IS116/IS110/IS902 C-terminal" evidence="2">
    <location>
        <begin position="313"/>
        <end position="397"/>
    </location>
</feature>
<dbReference type="GO" id="GO:0004803">
    <property type="term" value="F:transposase activity"/>
    <property type="evidence" value="ECO:0007669"/>
    <property type="project" value="InterPro"/>
</dbReference>
<evidence type="ECO:0000259" key="1">
    <source>
        <dbReference type="Pfam" id="PF01548"/>
    </source>
</evidence>
<dbReference type="Pfam" id="PF01548">
    <property type="entry name" value="DEDD_Tnp_IS110"/>
    <property type="match status" value="1"/>
</dbReference>
<comment type="caution">
    <text evidence="3">The sequence shown here is derived from an EMBL/GenBank/DDBJ whole genome shotgun (WGS) entry which is preliminary data.</text>
</comment>
<name>C0D2R7_9FIRM</name>
<dbReference type="PANTHER" id="PTHR33055:SF13">
    <property type="entry name" value="TRANSPOSASE"/>
    <property type="match status" value="1"/>
</dbReference>
<feature type="domain" description="Transposase IS110-like N-terminal" evidence="1">
    <location>
        <begin position="37"/>
        <end position="197"/>
    </location>
</feature>
<accession>C0D2R7</accession>
<organism evidence="3 4">
    <name type="scientific">[Clostridium] asparagiforme DSM 15981</name>
    <dbReference type="NCBI Taxonomy" id="518636"/>
    <lineage>
        <taxon>Bacteria</taxon>
        <taxon>Bacillati</taxon>
        <taxon>Bacillota</taxon>
        <taxon>Clostridia</taxon>
        <taxon>Lachnospirales</taxon>
        <taxon>Lachnospiraceae</taxon>
        <taxon>Enterocloster</taxon>
    </lineage>
</organism>
<reference evidence="3 4" key="1">
    <citation type="submission" date="2009-01" db="EMBL/GenBank/DDBJ databases">
        <authorList>
            <person name="Fulton L."/>
            <person name="Clifton S."/>
            <person name="Fulton B."/>
            <person name="Xu J."/>
            <person name="Minx P."/>
            <person name="Pepin K.H."/>
            <person name="Johnson M."/>
            <person name="Bhonagiri V."/>
            <person name="Nash W.E."/>
            <person name="Mardis E.R."/>
            <person name="Wilson R.K."/>
        </authorList>
    </citation>
    <scope>NUCLEOTIDE SEQUENCE [LARGE SCALE GENOMIC DNA]</scope>
    <source>
        <strain evidence="3 4">DSM 15981</strain>
    </source>
</reference>